<keyword evidence="5" id="KW-0804">Transcription</keyword>
<dbReference type="EMBL" id="AP025739">
    <property type="protein sequence ID" value="BDI28397.1"/>
    <property type="molecule type" value="Genomic_DNA"/>
</dbReference>
<dbReference type="PANTHER" id="PTHR20856">
    <property type="entry name" value="DNA-DIRECTED RNA POLYMERASE I SUBUNIT 2"/>
    <property type="match status" value="1"/>
</dbReference>
<keyword evidence="2" id="KW-0240">DNA-directed RNA polymerase</keyword>
<evidence type="ECO:0000313" key="6">
    <source>
        <dbReference type="EMBL" id="BDI28397.1"/>
    </source>
</evidence>
<dbReference type="KEGG" id="ccot:CCAX7_004480"/>
<reference evidence="6 7" key="1">
    <citation type="journal article" date="2019" name="Int. J. Syst. Evol. Microbiol.">
        <title>Capsulimonas corticalis gen. nov., sp. nov., an aerobic capsulated bacterium, of a novel bacterial order, Capsulimonadales ord. nov., of the class Armatimonadia of the phylum Armatimonadetes.</title>
        <authorList>
            <person name="Li J."/>
            <person name="Kudo C."/>
            <person name="Tonouchi A."/>
        </authorList>
    </citation>
    <scope>NUCLEOTIDE SEQUENCE [LARGE SCALE GENOMIC DNA]</scope>
    <source>
        <strain evidence="6 7">AX-7</strain>
    </source>
</reference>
<dbReference type="GO" id="GO:0003677">
    <property type="term" value="F:DNA binding"/>
    <property type="evidence" value="ECO:0007669"/>
    <property type="project" value="InterPro"/>
</dbReference>
<dbReference type="GO" id="GO:0032549">
    <property type="term" value="F:ribonucleoside binding"/>
    <property type="evidence" value="ECO:0007669"/>
    <property type="project" value="InterPro"/>
</dbReference>
<gene>
    <name evidence="6" type="ORF">CCAX7_004480</name>
</gene>
<accession>A0A402D2U4</accession>
<evidence type="ECO:0000256" key="5">
    <source>
        <dbReference type="ARBA" id="ARBA00023163"/>
    </source>
</evidence>
<organism evidence="6 7">
    <name type="scientific">Capsulimonas corticalis</name>
    <dbReference type="NCBI Taxonomy" id="2219043"/>
    <lineage>
        <taxon>Bacteria</taxon>
        <taxon>Bacillati</taxon>
        <taxon>Armatimonadota</taxon>
        <taxon>Armatimonadia</taxon>
        <taxon>Capsulimonadales</taxon>
        <taxon>Capsulimonadaceae</taxon>
        <taxon>Capsulimonas</taxon>
    </lineage>
</organism>
<evidence type="ECO:0000313" key="7">
    <source>
        <dbReference type="Proteomes" id="UP000287394"/>
    </source>
</evidence>
<dbReference type="Pfam" id="PF00562">
    <property type="entry name" value="RNA_pol_Rpb2_6"/>
    <property type="match status" value="1"/>
</dbReference>
<dbReference type="Proteomes" id="UP000287394">
    <property type="component" value="Chromosome"/>
</dbReference>
<dbReference type="InterPro" id="IPR037033">
    <property type="entry name" value="DNA-dir_RNAP_su2_hyb_sf"/>
</dbReference>
<dbReference type="Gene3D" id="2.40.40.20">
    <property type="match status" value="1"/>
</dbReference>
<dbReference type="InterPro" id="IPR015712">
    <property type="entry name" value="DNA-dir_RNA_pol_su2"/>
</dbReference>
<dbReference type="RefSeq" id="WP_165864517.1">
    <property type="nucleotide sequence ID" value="NZ_AP025739.1"/>
</dbReference>
<dbReference type="Gene3D" id="3.90.1100.10">
    <property type="match status" value="1"/>
</dbReference>
<dbReference type="SMART" id="SM00663">
    <property type="entry name" value="RPOLA_N"/>
    <property type="match status" value="1"/>
</dbReference>
<keyword evidence="3" id="KW-0808">Transferase</keyword>
<dbReference type="InterPro" id="IPR006592">
    <property type="entry name" value="RNA_pol_N"/>
</dbReference>
<sequence length="1055" mass="115150">MIQMTETTWHQESYDRFLQERLPELLSERLPLAGYSAEFPSETTARVTVSVLGSGSEISATFDGLHRPDREGMLWLGGDNGSALGGPAWAHPRIVLPYADQEDLEAANIKCIGEHLYDYVEARLGEAPAGLSWDEALLRSWLPIDTWFDSFYHDPPTSLSSVYAQWLDKTNWLARKIHARRLVIPSATGALTFANIGRVSPLETPEGGNVNKICSVAMGAVIRDGKLVIVDDSPEAGFGLPAMMIPFIEHSADARLIMSCNMMRQWLPTAKPEPAIVQTGYEPDTPGFWCGRSLLTAYAPWGADTFEDAVVISESCARRFSTEPAPTQSYREAYTPLQAGDRLSNRHGAKCTVSRILPDDEMPHLNGAPVDLVYSPSGVITRLNLGQLWEAAAGRIAHLTGEPFLAPPFRGPSQEDLRALLKDLGLPEDGLDLLTLGKDGPALDRTSCVGWVYWGRLDFEAITKISYTTGAGGGAGSDADGTAYSGQTLRHLEYAALREIGAYETIRELYQTRSTRNPEVSTLAARIAQGPVEQSPSPSPAFANLTSRLAAAGIKAERVDAGIEFALQSPDGGLELARPVAHPWLRGTYVASIGVRTDVAEYEAVVKVNAQVERLIRSGAPETLVRKGVAALETNVGSYFEALVSPEDLRWSESVVFSGRAVLSPDHALALDQISLPDEMAWALFAPMLMRDYPHPDAIVQRTPEAARALDALMERSWVLLSSPTLYSQPEHVHTPLLALRPRRDQGSVIRIPAAITSLMNADFDGDLGAVFLPVTEAGQREAGALLTLNAFLARNPRLLENVRPSQDAHWGLAQLSLSDNGRAELIALGIDPPPAGLLTKGEVTNALMRIFEREGLLAAIGAAERLRRRGFEAAKRSGWSIGPFLGRTLDLPPKPGVGEWLEKWPRYAEELTDMLTRQETFEDNDLDPARLSIMSGARGVIRLLLYYVIGWGSVKDIHGDTAVIRRGLVEGLTPQESTLLALGLRQSWYREVRREMTLDAPQPVSIGGRHVLARAMRAQYPGAVFARAAAAGETDPLTETDSRLFVGLEPRRSA</sequence>
<name>A0A402D2U4_9BACT</name>
<keyword evidence="4" id="KW-0548">Nucleotidyltransferase</keyword>
<evidence type="ECO:0000256" key="3">
    <source>
        <dbReference type="ARBA" id="ARBA00022679"/>
    </source>
</evidence>
<dbReference type="AlphaFoldDB" id="A0A402D2U4"/>
<dbReference type="Gene3D" id="2.40.270.10">
    <property type="entry name" value="DNA-directed RNA polymerase, subunit 2, domain 6"/>
    <property type="match status" value="1"/>
</dbReference>
<dbReference type="InterPro" id="IPR000722">
    <property type="entry name" value="RNA_pol_asu"/>
</dbReference>
<dbReference type="InterPro" id="IPR007120">
    <property type="entry name" value="DNA-dir_RNAP_su2_dom"/>
</dbReference>
<dbReference type="SUPFAM" id="SSF64484">
    <property type="entry name" value="beta and beta-prime subunits of DNA dependent RNA-polymerase"/>
    <property type="match status" value="2"/>
</dbReference>
<protein>
    <recommendedName>
        <fullName evidence="1">DNA-directed RNA polymerase</fullName>
        <ecNumber evidence="1">2.7.7.6</ecNumber>
    </recommendedName>
</protein>
<evidence type="ECO:0000256" key="1">
    <source>
        <dbReference type="ARBA" id="ARBA00012418"/>
    </source>
</evidence>
<dbReference type="GO" id="GO:0000428">
    <property type="term" value="C:DNA-directed RNA polymerase complex"/>
    <property type="evidence" value="ECO:0007669"/>
    <property type="project" value="UniProtKB-KW"/>
</dbReference>
<dbReference type="GO" id="GO:0006351">
    <property type="term" value="P:DNA-templated transcription"/>
    <property type="evidence" value="ECO:0007669"/>
    <property type="project" value="InterPro"/>
</dbReference>
<dbReference type="Pfam" id="PF00623">
    <property type="entry name" value="RNA_pol_Rpb1_2"/>
    <property type="match status" value="1"/>
</dbReference>
<evidence type="ECO:0000256" key="4">
    <source>
        <dbReference type="ARBA" id="ARBA00022695"/>
    </source>
</evidence>
<dbReference type="GO" id="GO:0003899">
    <property type="term" value="F:DNA-directed RNA polymerase activity"/>
    <property type="evidence" value="ECO:0007669"/>
    <property type="project" value="UniProtKB-EC"/>
</dbReference>
<keyword evidence="7" id="KW-1185">Reference proteome</keyword>
<evidence type="ECO:0000256" key="2">
    <source>
        <dbReference type="ARBA" id="ARBA00022478"/>
    </source>
</evidence>
<proteinExistence type="predicted"/>
<dbReference type="EC" id="2.7.7.6" evidence="1"/>